<comment type="similarity">
    <text evidence="1">Belongs to the bacterial solute-binding protein 3 family.</text>
</comment>
<evidence type="ECO:0000313" key="6">
    <source>
        <dbReference type="Proteomes" id="UP000265938"/>
    </source>
</evidence>
<feature type="chain" id="PRO_5017267513" description="Solute-binding protein family 3/N-terminal domain-containing protein" evidence="3">
    <location>
        <begin position="21"/>
        <end position="250"/>
    </location>
</feature>
<dbReference type="PROSITE" id="PS51257">
    <property type="entry name" value="PROKAR_LIPOPROTEIN"/>
    <property type="match status" value="1"/>
</dbReference>
<dbReference type="Proteomes" id="UP000265938">
    <property type="component" value="Unassembled WGS sequence"/>
</dbReference>
<name>A0A3A3EQ16_9GAMM</name>
<dbReference type="PANTHER" id="PTHR35936:SF25">
    <property type="entry name" value="ABC TRANSPORTER SUBSTRATE-BINDING PROTEIN"/>
    <property type="match status" value="1"/>
</dbReference>
<dbReference type="SUPFAM" id="SSF53850">
    <property type="entry name" value="Periplasmic binding protein-like II"/>
    <property type="match status" value="1"/>
</dbReference>
<evidence type="ECO:0000256" key="3">
    <source>
        <dbReference type="SAM" id="SignalP"/>
    </source>
</evidence>
<feature type="domain" description="Solute-binding protein family 3/N-terminal" evidence="4">
    <location>
        <begin position="24"/>
        <end position="243"/>
    </location>
</feature>
<proteinExistence type="inferred from homology"/>
<comment type="caution">
    <text evidence="5">The sequence shown here is derived from an EMBL/GenBank/DDBJ whole genome shotgun (WGS) entry which is preliminary data.</text>
</comment>
<sequence length="250" mass="28237">MGLKALFLLVVAVLSNSAFSCDKTLKVGISQQWAPYAFTQHGKLTGIDIDVVNLVLKEAGFCAKYVVMPSSKRGFAELKHGKVDLLPAASYSTERDSFSFFSEPYRNEVMRLFWYPHGRLESLDLQGLLDHQQVILTNSGSYFGSDFTHLKEDAKYKDQLVTVSSLRQRLAMLVARRVDFFVDDELAGLYLIQKNNQQGIELHPYIVNNDSVYFMLSETTLLAEDRAAINSAILNNQQAITEIIARYVKH</sequence>
<protein>
    <recommendedName>
        <fullName evidence="4">Solute-binding protein family 3/N-terminal domain-containing protein</fullName>
    </recommendedName>
</protein>
<keyword evidence="2 3" id="KW-0732">Signal</keyword>
<reference evidence="5 6" key="1">
    <citation type="submission" date="2018-09" db="EMBL/GenBank/DDBJ databases">
        <title>Identification of marine bacteria producing industrial enzymes.</title>
        <authorList>
            <person name="Cheng T.H."/>
            <person name="Saidin J."/>
            <person name="Muhd D.D."/>
            <person name="Isa M.N.M."/>
            <person name="Bakar M.F.A."/>
            <person name="Ismail N."/>
        </authorList>
    </citation>
    <scope>NUCLEOTIDE SEQUENCE [LARGE SCALE GENOMIC DNA]</scope>
    <source>
        <strain evidence="5 6">MNAD 1.6</strain>
    </source>
</reference>
<dbReference type="RefSeq" id="WP_119853244.1">
    <property type="nucleotide sequence ID" value="NZ_QYSE01000002.1"/>
</dbReference>
<dbReference type="Pfam" id="PF00497">
    <property type="entry name" value="SBP_bac_3"/>
    <property type="match status" value="1"/>
</dbReference>
<organism evidence="5 6">
    <name type="scientific">Pseudoalteromonas gelatinilytica</name>
    <dbReference type="NCBI Taxonomy" id="1703256"/>
    <lineage>
        <taxon>Bacteria</taxon>
        <taxon>Pseudomonadati</taxon>
        <taxon>Pseudomonadota</taxon>
        <taxon>Gammaproteobacteria</taxon>
        <taxon>Alteromonadales</taxon>
        <taxon>Pseudoalteromonadaceae</taxon>
        <taxon>Pseudoalteromonas</taxon>
    </lineage>
</organism>
<dbReference type="PANTHER" id="PTHR35936">
    <property type="entry name" value="MEMBRANE-BOUND LYTIC MUREIN TRANSGLYCOSYLASE F"/>
    <property type="match status" value="1"/>
</dbReference>
<accession>A0A3A3EQ16</accession>
<gene>
    <name evidence="5" type="ORF">D4741_12635</name>
</gene>
<dbReference type="InterPro" id="IPR001638">
    <property type="entry name" value="Solute-binding_3/MltF_N"/>
</dbReference>
<evidence type="ECO:0000259" key="4">
    <source>
        <dbReference type="SMART" id="SM00062"/>
    </source>
</evidence>
<dbReference type="Gene3D" id="3.40.190.10">
    <property type="entry name" value="Periplasmic binding protein-like II"/>
    <property type="match status" value="2"/>
</dbReference>
<evidence type="ECO:0000256" key="2">
    <source>
        <dbReference type="ARBA" id="ARBA00022729"/>
    </source>
</evidence>
<feature type="signal peptide" evidence="3">
    <location>
        <begin position="1"/>
        <end position="20"/>
    </location>
</feature>
<dbReference type="AlphaFoldDB" id="A0A3A3EQ16"/>
<dbReference type="EMBL" id="QYSE01000002">
    <property type="protein sequence ID" value="RJF35806.1"/>
    <property type="molecule type" value="Genomic_DNA"/>
</dbReference>
<evidence type="ECO:0000256" key="1">
    <source>
        <dbReference type="ARBA" id="ARBA00010333"/>
    </source>
</evidence>
<evidence type="ECO:0000313" key="5">
    <source>
        <dbReference type="EMBL" id="RJF35806.1"/>
    </source>
</evidence>
<dbReference type="SMART" id="SM00062">
    <property type="entry name" value="PBPb"/>
    <property type="match status" value="1"/>
</dbReference>